<dbReference type="OrthoDB" id="3789372at2759"/>
<dbReference type="Proteomes" id="UP000326396">
    <property type="component" value="Linkage Group LG9"/>
</dbReference>
<dbReference type="SUPFAM" id="SSF48371">
    <property type="entry name" value="ARM repeat"/>
    <property type="match status" value="1"/>
</dbReference>
<feature type="domain" description="MI" evidence="8">
    <location>
        <begin position="497"/>
        <end position="635"/>
    </location>
</feature>
<dbReference type="Gene3D" id="1.25.40.180">
    <property type="match status" value="1"/>
</dbReference>
<evidence type="ECO:0000256" key="2">
    <source>
        <dbReference type="ARBA" id="ARBA00022741"/>
    </source>
</evidence>
<dbReference type="AlphaFoldDB" id="A0A5N6LPW2"/>
<dbReference type="Gene3D" id="2.60.34.10">
    <property type="entry name" value="Substrate Binding Domain Of DNAk, Chain A, domain 1"/>
    <property type="match status" value="1"/>
</dbReference>
<dbReference type="InterPro" id="IPR043129">
    <property type="entry name" value="ATPase_NBD"/>
</dbReference>
<keyword evidence="7" id="KW-0175">Coiled coil</keyword>
<keyword evidence="10" id="KW-1185">Reference proteome</keyword>
<keyword evidence="2 6" id="KW-0547">Nucleotide-binding</keyword>
<dbReference type="PROSITE" id="PS01036">
    <property type="entry name" value="HSP70_3"/>
    <property type="match status" value="1"/>
</dbReference>
<dbReference type="FunFam" id="2.60.34.10:FF:000002">
    <property type="entry name" value="Heat shock 70 kDa"/>
    <property type="match status" value="1"/>
</dbReference>
<reference evidence="9 10" key="1">
    <citation type="submission" date="2019-05" db="EMBL/GenBank/DDBJ databases">
        <title>Mikania micrantha, genome provides insights into the molecular mechanism of rapid growth.</title>
        <authorList>
            <person name="Liu B."/>
        </authorList>
    </citation>
    <scope>NUCLEOTIDE SEQUENCE [LARGE SCALE GENOMIC DNA]</scope>
    <source>
        <strain evidence="9">NLD-2019</strain>
        <tissue evidence="9">Leaf</tissue>
    </source>
</reference>
<comment type="similarity">
    <text evidence="1 6">Belongs to the heat shock protein 70 family.</text>
</comment>
<dbReference type="GO" id="GO:0005524">
    <property type="term" value="F:ATP binding"/>
    <property type="evidence" value="ECO:0007669"/>
    <property type="project" value="UniProtKB-KW"/>
</dbReference>
<dbReference type="FunFam" id="3.30.420.40:FF:000465">
    <property type="entry name" value="Heat shock cognate 70 kDa protein 2"/>
    <property type="match status" value="1"/>
</dbReference>
<evidence type="ECO:0000256" key="3">
    <source>
        <dbReference type="ARBA" id="ARBA00022840"/>
    </source>
</evidence>
<dbReference type="InterPro" id="IPR003891">
    <property type="entry name" value="Initiation_fac_eIF4g_MI"/>
</dbReference>
<dbReference type="Pfam" id="PF00012">
    <property type="entry name" value="HSP70"/>
    <property type="match status" value="1"/>
</dbReference>
<proteinExistence type="inferred from homology"/>
<dbReference type="GO" id="GO:0140662">
    <property type="term" value="F:ATP-dependent protein folding chaperone"/>
    <property type="evidence" value="ECO:0007669"/>
    <property type="project" value="InterPro"/>
</dbReference>
<accession>A0A5N6LPW2</accession>
<sequence length="653" mass="72421">MDLKPHPYSIKGILKPRFFSHNHLYSHCWRSVISLFFQKTGFGCKGGDIVIRNLIRCILKIGRTGRWNFETLEALDTHSGTDVLLYSQPFSLFSRQMARTRGRPANRRNDNDNTRNIDPALLAAVNQAVENAIAQSVPQAVANALQNNRREPNNEQPENNDPPILLTQPSLFTLLAIRDFIVLPEDRIWLQRRRHRNPKSHSLYTQDMFRKCMEPVEKCLKDAKMDKGSIHEVVLVGGSTRIPKVQQLLTDYFNGKELCKSINPDEAVAYGAAVQAAILTGEGDEKVQDLLLLDVTPLSLGLETAGGVMTVLIPRNTTIPTKKEQIFSTYSDNQPGVLIQVYEGERARTKDNNLLGKFELTGIPPAPRGVPQINVTFDIDANGILNVSAEDKTAGVKNKITITNDKGRLSKDEIERLVQEAERYKAEDEEVKKKVEARNALENYAYNMRNTVRDEKFAAKLSADDKQSIEKAVDEGLEWLEKNQLAEVDELEDKLKELEGVCNPIVAKMYQGGGASDVPMGEGMATGADGGTGGGSGPKIEEHQNTTFEIVKEAVSLALDKSSPCVISVVKLLDYLVAIKVLTRANLTAGCTSFCSLLDDIVIYLPKTPTNFGEIMGNLILYGGLDFEVVFDVVGSSPFGKDVLLFWSRKQPT</sequence>
<dbReference type="InterPro" id="IPR029048">
    <property type="entry name" value="HSP70_C_sf"/>
</dbReference>
<comment type="caution">
    <text evidence="9">The sequence shown here is derived from an EMBL/GenBank/DDBJ whole genome shotgun (WGS) entry which is preliminary data.</text>
</comment>
<dbReference type="EMBL" id="SZYD01000019">
    <property type="protein sequence ID" value="KAD2394227.1"/>
    <property type="molecule type" value="Genomic_DNA"/>
</dbReference>
<dbReference type="SUPFAM" id="SSF100920">
    <property type="entry name" value="Heat shock protein 70kD (HSP70), peptide-binding domain"/>
    <property type="match status" value="1"/>
</dbReference>
<dbReference type="GO" id="GO:0006417">
    <property type="term" value="P:regulation of translation"/>
    <property type="evidence" value="ECO:0007669"/>
    <property type="project" value="UniProtKB-KW"/>
</dbReference>
<evidence type="ECO:0000313" key="10">
    <source>
        <dbReference type="Proteomes" id="UP000326396"/>
    </source>
</evidence>
<evidence type="ECO:0000256" key="5">
    <source>
        <dbReference type="ARBA" id="ARBA00023016"/>
    </source>
</evidence>
<evidence type="ECO:0000256" key="6">
    <source>
        <dbReference type="RuleBase" id="RU003322"/>
    </source>
</evidence>
<evidence type="ECO:0000256" key="7">
    <source>
        <dbReference type="SAM" id="Coils"/>
    </source>
</evidence>
<dbReference type="InterPro" id="IPR016024">
    <property type="entry name" value="ARM-type_fold"/>
</dbReference>
<evidence type="ECO:0000256" key="4">
    <source>
        <dbReference type="ARBA" id="ARBA00022845"/>
    </source>
</evidence>
<dbReference type="FunFam" id="1.20.1270.10:FF:000016">
    <property type="entry name" value="Heat shock protein 70"/>
    <property type="match status" value="1"/>
</dbReference>
<dbReference type="SUPFAM" id="SSF100934">
    <property type="entry name" value="Heat shock protein 70kD (HSP70), C-terminal subdomain"/>
    <property type="match status" value="1"/>
</dbReference>
<evidence type="ECO:0000313" key="9">
    <source>
        <dbReference type="EMBL" id="KAD2394227.1"/>
    </source>
</evidence>
<dbReference type="InterPro" id="IPR018181">
    <property type="entry name" value="Heat_shock_70_CS"/>
</dbReference>
<name>A0A5N6LPW2_9ASTR</name>
<dbReference type="InterPro" id="IPR029047">
    <property type="entry name" value="HSP70_peptide-bd_sf"/>
</dbReference>
<evidence type="ECO:0000256" key="1">
    <source>
        <dbReference type="ARBA" id="ARBA00007381"/>
    </source>
</evidence>
<dbReference type="Pfam" id="PF02847">
    <property type="entry name" value="MA3"/>
    <property type="match status" value="1"/>
</dbReference>
<evidence type="ECO:0000259" key="8">
    <source>
        <dbReference type="PROSITE" id="PS51366"/>
    </source>
</evidence>
<protein>
    <recommendedName>
        <fullName evidence="8">MI domain-containing protein</fullName>
    </recommendedName>
</protein>
<organism evidence="9 10">
    <name type="scientific">Mikania micrantha</name>
    <name type="common">bitter vine</name>
    <dbReference type="NCBI Taxonomy" id="192012"/>
    <lineage>
        <taxon>Eukaryota</taxon>
        <taxon>Viridiplantae</taxon>
        <taxon>Streptophyta</taxon>
        <taxon>Embryophyta</taxon>
        <taxon>Tracheophyta</taxon>
        <taxon>Spermatophyta</taxon>
        <taxon>Magnoliopsida</taxon>
        <taxon>eudicotyledons</taxon>
        <taxon>Gunneridae</taxon>
        <taxon>Pentapetalae</taxon>
        <taxon>asterids</taxon>
        <taxon>campanulids</taxon>
        <taxon>Asterales</taxon>
        <taxon>Asteraceae</taxon>
        <taxon>Asteroideae</taxon>
        <taxon>Heliantheae alliance</taxon>
        <taxon>Eupatorieae</taxon>
        <taxon>Mikania</taxon>
    </lineage>
</organism>
<dbReference type="Gene3D" id="1.20.1270.10">
    <property type="match status" value="1"/>
</dbReference>
<dbReference type="PANTHER" id="PTHR19375">
    <property type="entry name" value="HEAT SHOCK PROTEIN 70KDA"/>
    <property type="match status" value="1"/>
</dbReference>
<dbReference type="Gene3D" id="3.30.420.40">
    <property type="match status" value="1"/>
</dbReference>
<gene>
    <name evidence="9" type="ORF">E3N88_41204</name>
</gene>
<keyword evidence="4" id="KW-0810">Translation regulation</keyword>
<dbReference type="InterPro" id="IPR013126">
    <property type="entry name" value="Hsp_70_fam"/>
</dbReference>
<dbReference type="PROSITE" id="PS51366">
    <property type="entry name" value="MI"/>
    <property type="match status" value="1"/>
</dbReference>
<dbReference type="GO" id="GO:0006950">
    <property type="term" value="P:response to stress"/>
    <property type="evidence" value="ECO:0007669"/>
    <property type="project" value="UniProtKB-ARBA"/>
</dbReference>
<keyword evidence="5" id="KW-0346">Stress response</keyword>
<dbReference type="SUPFAM" id="SSF53067">
    <property type="entry name" value="Actin-like ATPase domain"/>
    <property type="match status" value="1"/>
</dbReference>
<keyword evidence="3 6" id="KW-0067">ATP-binding</keyword>
<feature type="coiled-coil region" evidence="7">
    <location>
        <begin position="407"/>
        <end position="438"/>
    </location>
</feature>